<dbReference type="PANTHER" id="PTHR10210">
    <property type="entry name" value="RIBOSE-PHOSPHATE DIPHOSPHOKINASE FAMILY MEMBER"/>
    <property type="match status" value="1"/>
</dbReference>
<evidence type="ECO:0000256" key="6">
    <source>
        <dbReference type="ARBA" id="ARBA00022692"/>
    </source>
</evidence>
<dbReference type="GO" id="GO:0000287">
    <property type="term" value="F:magnesium ion binding"/>
    <property type="evidence" value="ECO:0007669"/>
    <property type="project" value="InterPro"/>
</dbReference>
<evidence type="ECO:0000256" key="7">
    <source>
        <dbReference type="ARBA" id="ARBA00022968"/>
    </source>
</evidence>
<evidence type="ECO:0000256" key="10">
    <source>
        <dbReference type="ARBA" id="ARBA00023136"/>
    </source>
</evidence>
<dbReference type="GO" id="GO:0006015">
    <property type="term" value="P:5-phosphoribose 1-diphosphate biosynthetic process"/>
    <property type="evidence" value="ECO:0007669"/>
    <property type="project" value="TreeGrafter"/>
</dbReference>
<evidence type="ECO:0000313" key="12">
    <source>
        <dbReference type="EMBL" id="CAL4769423.1"/>
    </source>
</evidence>
<keyword evidence="13" id="KW-1185">Reference proteome</keyword>
<organism evidence="11">
    <name type="scientific">Cladocopium goreaui</name>
    <dbReference type="NCBI Taxonomy" id="2562237"/>
    <lineage>
        <taxon>Eukaryota</taxon>
        <taxon>Sar</taxon>
        <taxon>Alveolata</taxon>
        <taxon>Dinophyceae</taxon>
        <taxon>Suessiales</taxon>
        <taxon>Symbiodiniaceae</taxon>
        <taxon>Cladocopium</taxon>
    </lineage>
</organism>
<evidence type="ECO:0000313" key="11">
    <source>
        <dbReference type="EMBL" id="CAI3982111.1"/>
    </source>
</evidence>
<evidence type="ECO:0000313" key="13">
    <source>
        <dbReference type="Proteomes" id="UP001152797"/>
    </source>
</evidence>
<dbReference type="OrthoDB" id="421793at2759"/>
<dbReference type="GO" id="GO:0002189">
    <property type="term" value="C:ribose phosphate diphosphokinase complex"/>
    <property type="evidence" value="ECO:0007669"/>
    <property type="project" value="TreeGrafter"/>
</dbReference>
<evidence type="ECO:0000256" key="8">
    <source>
        <dbReference type="ARBA" id="ARBA00022989"/>
    </source>
</evidence>
<keyword evidence="4" id="KW-0328">Glycosyltransferase</keyword>
<dbReference type="EMBL" id="CAMXCT020000683">
    <property type="protein sequence ID" value="CAL1135486.1"/>
    <property type="molecule type" value="Genomic_DNA"/>
</dbReference>
<evidence type="ECO:0000256" key="2">
    <source>
        <dbReference type="ARBA" id="ARBA00006478"/>
    </source>
</evidence>
<dbReference type="InterPro" id="IPR000836">
    <property type="entry name" value="PRTase_dom"/>
</dbReference>
<gene>
    <name evidence="11" type="ORF">C1SCF055_LOCUS9846</name>
</gene>
<keyword evidence="5" id="KW-0808">Transferase</keyword>
<sequence>MSEEIQRMIANQIEASLSGRNKYIILAHPSMDHIKKNLMELDPLSYTEVKVDWREFESGMPNIFIEEVHKLLPAHVLLLLNMRRKEILLDQLSLLYAIPRYGCRSLTVLLPFFPTGTMERVDREGEVATASTLSRMISAVPMTPGGPARFLIFDIHALQIRFYFQDSILPVLLSAMPLLLNLLKTRFSSEEVAVAFPDEGAKKRFGGFFEKEGYPVLFCSKVREGDKRVVRVAEGDPKGKHVFIVDDLCNTGLDEETYAALQRESARFGDLLMLDCQEGYGEGLLVKKVLAALKTFVHESAIQRQIPKLFMKVDDDSFVAWSLLCPKIASVHAPFGFLYMGMPDMVNRTDWWFNNTESPNYDPWENWPYNFYPFHMAGGPGYLLGMDLAAAIYGSFMEPPISWNEDKAIGIGVFRAKKRGLPVRHVYLHMDDGETDTLPFSGNWSTYPFYSQHQLSAKSISCLFELEMKLDVAGIALKTCWLSAPCLDERNDVGGGTVLACRSELEKRGANKVSVFVTHGVFPQGSWQKFEGAGFDKIFITDSIPETCQIFEERKSAQIFEVIKLAPALHTYLQGQVNSDARQAWRK</sequence>
<evidence type="ECO:0000256" key="5">
    <source>
        <dbReference type="ARBA" id="ARBA00022679"/>
    </source>
</evidence>
<comment type="similarity">
    <text evidence="3">Belongs to the glycosyltransferase 31 family.</text>
</comment>
<comment type="subcellular location">
    <subcellularLocation>
        <location evidence="1">Golgi apparatus membrane</location>
        <topology evidence="1">Single-pass type II membrane protein</topology>
    </subcellularLocation>
</comment>
<name>A0A9P1BZ47_9DINO</name>
<dbReference type="AlphaFoldDB" id="A0A9P1BZ47"/>
<dbReference type="InterPro" id="IPR029057">
    <property type="entry name" value="PRTase-like"/>
</dbReference>
<keyword evidence="6" id="KW-0812">Transmembrane</keyword>
<dbReference type="EMBL" id="CAMXCT030000683">
    <property type="protein sequence ID" value="CAL4769423.1"/>
    <property type="molecule type" value="Genomic_DNA"/>
</dbReference>
<dbReference type="GO" id="GO:0006164">
    <property type="term" value="P:purine nucleotide biosynthetic process"/>
    <property type="evidence" value="ECO:0007669"/>
    <property type="project" value="TreeGrafter"/>
</dbReference>
<dbReference type="Pfam" id="PF01762">
    <property type="entry name" value="Galactosyl_T"/>
    <property type="match status" value="1"/>
</dbReference>
<reference evidence="12 13" key="2">
    <citation type="submission" date="2024-05" db="EMBL/GenBank/DDBJ databases">
        <authorList>
            <person name="Chen Y."/>
            <person name="Shah S."/>
            <person name="Dougan E. K."/>
            <person name="Thang M."/>
            <person name="Chan C."/>
        </authorList>
    </citation>
    <scope>NUCLEOTIDE SEQUENCE [LARGE SCALE GENOMIC DNA]</scope>
</reference>
<dbReference type="SMART" id="SM01400">
    <property type="entry name" value="Pribosyltran_N"/>
    <property type="match status" value="1"/>
</dbReference>
<comment type="similarity">
    <text evidence="2">Belongs to the ribose-phosphate pyrophosphokinase family.</text>
</comment>
<dbReference type="Gene3D" id="3.40.50.2020">
    <property type="match status" value="3"/>
</dbReference>
<dbReference type="GO" id="GO:0000139">
    <property type="term" value="C:Golgi membrane"/>
    <property type="evidence" value="ECO:0007669"/>
    <property type="project" value="UniProtKB-SubCell"/>
</dbReference>
<dbReference type="EMBL" id="CAMXCT010000683">
    <property type="protein sequence ID" value="CAI3982111.1"/>
    <property type="molecule type" value="Genomic_DNA"/>
</dbReference>
<dbReference type="GO" id="GO:0016758">
    <property type="term" value="F:hexosyltransferase activity"/>
    <property type="evidence" value="ECO:0007669"/>
    <property type="project" value="InterPro"/>
</dbReference>
<dbReference type="InterPro" id="IPR002659">
    <property type="entry name" value="Glyco_trans_31"/>
</dbReference>
<dbReference type="InterPro" id="IPR005946">
    <property type="entry name" value="Rib-P_diPkinase"/>
</dbReference>
<keyword evidence="7" id="KW-0735">Signal-anchor</keyword>
<evidence type="ECO:0000256" key="4">
    <source>
        <dbReference type="ARBA" id="ARBA00022676"/>
    </source>
</evidence>
<dbReference type="CDD" id="cd06223">
    <property type="entry name" value="PRTases_typeI"/>
    <property type="match status" value="2"/>
</dbReference>
<evidence type="ECO:0000256" key="1">
    <source>
        <dbReference type="ARBA" id="ARBA00004323"/>
    </source>
</evidence>
<comment type="caution">
    <text evidence="11">The sequence shown here is derived from an EMBL/GenBank/DDBJ whole genome shotgun (WGS) entry which is preliminary data.</text>
</comment>
<evidence type="ECO:0000256" key="9">
    <source>
        <dbReference type="ARBA" id="ARBA00023034"/>
    </source>
</evidence>
<proteinExistence type="inferred from homology"/>
<dbReference type="Proteomes" id="UP001152797">
    <property type="component" value="Unassembled WGS sequence"/>
</dbReference>
<accession>A0A9P1BZ47</accession>
<keyword evidence="8" id="KW-1133">Transmembrane helix</keyword>
<keyword evidence="10" id="KW-0472">Membrane</keyword>
<reference evidence="11" key="1">
    <citation type="submission" date="2022-10" db="EMBL/GenBank/DDBJ databases">
        <authorList>
            <person name="Chen Y."/>
            <person name="Dougan E. K."/>
            <person name="Chan C."/>
            <person name="Rhodes N."/>
            <person name="Thang M."/>
        </authorList>
    </citation>
    <scope>NUCLEOTIDE SEQUENCE</scope>
</reference>
<protein>
    <submittedName>
        <fullName evidence="12">Ribose-phosphate pyrophosphokinase 3, chloroplastic (Phosphoribosyl pyrophosphate synthase 3)</fullName>
    </submittedName>
</protein>
<dbReference type="PANTHER" id="PTHR10210:SF45">
    <property type="entry name" value="RIBOSE-PHOSPHATE PYROPHOSPHOKINASE 3, CHLOROPLASTIC"/>
    <property type="match status" value="1"/>
</dbReference>
<dbReference type="SUPFAM" id="SSF53271">
    <property type="entry name" value="PRTase-like"/>
    <property type="match status" value="3"/>
</dbReference>
<evidence type="ECO:0000256" key="3">
    <source>
        <dbReference type="ARBA" id="ARBA00008661"/>
    </source>
</evidence>
<keyword evidence="9" id="KW-0333">Golgi apparatus</keyword>